<protein>
    <submittedName>
        <fullName evidence="5">TetR family transcriptional regulator</fullName>
    </submittedName>
</protein>
<evidence type="ECO:0000259" key="4">
    <source>
        <dbReference type="PROSITE" id="PS50977"/>
    </source>
</evidence>
<keyword evidence="6" id="KW-1185">Reference proteome</keyword>
<dbReference type="PANTHER" id="PTHR30055:SF226">
    <property type="entry name" value="HTH-TYPE TRANSCRIPTIONAL REGULATOR PKSA"/>
    <property type="match status" value="1"/>
</dbReference>
<dbReference type="Pfam" id="PF00440">
    <property type="entry name" value="TetR_N"/>
    <property type="match status" value="1"/>
</dbReference>
<evidence type="ECO:0000256" key="3">
    <source>
        <dbReference type="SAM" id="MobiDB-lite"/>
    </source>
</evidence>
<sequence length="239" mass="26036">MTDERPIAFQRARSAEQREMRKQAILDAATQLLGEMPVGEISLRELSRRVGLSKTNVVRYFETREAVFFELLNRMLARWIEELSADLDPTATGSAEPTGPTEPAGPAGPAAPEAVTHTLARSLAERPLLCGLFSALGSELERNISAEAVREFKLAHVRLLGELADLLRRHLPELSPAAARELVSMTVVYTGGLWPFAHPSDAVAEAQRAPGLADTKVDFAAHLGRTLHLTVTGLLTVRT</sequence>
<name>A0ABU6CDL8_9ACTN</name>
<feature type="DNA-binding region" description="H-T-H motif" evidence="2">
    <location>
        <begin position="42"/>
        <end position="61"/>
    </location>
</feature>
<dbReference type="InterPro" id="IPR001647">
    <property type="entry name" value="HTH_TetR"/>
</dbReference>
<evidence type="ECO:0000313" key="5">
    <source>
        <dbReference type="EMBL" id="MEB3962237.1"/>
    </source>
</evidence>
<dbReference type="EMBL" id="JAOZYB010000134">
    <property type="protein sequence ID" value="MEB3962237.1"/>
    <property type="molecule type" value="Genomic_DNA"/>
</dbReference>
<gene>
    <name evidence="5" type="ORF">OKJ48_18555</name>
</gene>
<dbReference type="RefSeq" id="WP_324769706.1">
    <property type="nucleotide sequence ID" value="NZ_BAAATS010000035.1"/>
</dbReference>
<feature type="compositionally biased region" description="Low complexity" evidence="3">
    <location>
        <begin position="95"/>
        <end position="112"/>
    </location>
</feature>
<dbReference type="Proteomes" id="UP001352223">
    <property type="component" value="Unassembled WGS sequence"/>
</dbReference>
<dbReference type="PANTHER" id="PTHR30055">
    <property type="entry name" value="HTH-TYPE TRANSCRIPTIONAL REGULATOR RUTR"/>
    <property type="match status" value="1"/>
</dbReference>
<evidence type="ECO:0000256" key="2">
    <source>
        <dbReference type="PROSITE-ProRule" id="PRU00335"/>
    </source>
</evidence>
<feature type="region of interest" description="Disordered" evidence="3">
    <location>
        <begin position="88"/>
        <end position="112"/>
    </location>
</feature>
<dbReference type="SUPFAM" id="SSF46689">
    <property type="entry name" value="Homeodomain-like"/>
    <property type="match status" value="1"/>
</dbReference>
<feature type="domain" description="HTH tetR-type" evidence="4">
    <location>
        <begin position="19"/>
        <end position="79"/>
    </location>
</feature>
<evidence type="ECO:0000256" key="1">
    <source>
        <dbReference type="ARBA" id="ARBA00023125"/>
    </source>
</evidence>
<dbReference type="InterPro" id="IPR041483">
    <property type="entry name" value="TetR_C_34"/>
</dbReference>
<dbReference type="PROSITE" id="PS50977">
    <property type="entry name" value="HTH_TETR_2"/>
    <property type="match status" value="1"/>
</dbReference>
<keyword evidence="1 2" id="KW-0238">DNA-binding</keyword>
<dbReference type="InterPro" id="IPR050109">
    <property type="entry name" value="HTH-type_TetR-like_transc_reg"/>
</dbReference>
<dbReference type="Pfam" id="PF17929">
    <property type="entry name" value="TetR_C_34"/>
    <property type="match status" value="1"/>
</dbReference>
<evidence type="ECO:0000313" key="6">
    <source>
        <dbReference type="Proteomes" id="UP001352223"/>
    </source>
</evidence>
<dbReference type="Gene3D" id="1.10.357.10">
    <property type="entry name" value="Tetracycline Repressor, domain 2"/>
    <property type="match status" value="1"/>
</dbReference>
<accession>A0ABU6CDL8</accession>
<dbReference type="InterPro" id="IPR009057">
    <property type="entry name" value="Homeodomain-like_sf"/>
</dbReference>
<comment type="caution">
    <text evidence="5">The sequence shown here is derived from an EMBL/GenBank/DDBJ whole genome shotgun (WGS) entry which is preliminary data.</text>
</comment>
<organism evidence="5 6">
    <name type="scientific">Streptomyces kunmingensis</name>
    <dbReference type="NCBI Taxonomy" id="68225"/>
    <lineage>
        <taxon>Bacteria</taxon>
        <taxon>Bacillati</taxon>
        <taxon>Actinomycetota</taxon>
        <taxon>Actinomycetes</taxon>
        <taxon>Kitasatosporales</taxon>
        <taxon>Streptomycetaceae</taxon>
        <taxon>Streptomyces</taxon>
    </lineage>
</organism>
<proteinExistence type="predicted"/>
<reference evidence="5 6" key="1">
    <citation type="submission" date="2022-10" db="EMBL/GenBank/DDBJ databases">
        <authorList>
            <person name="Xie J."/>
            <person name="Shen N."/>
        </authorList>
    </citation>
    <scope>NUCLEOTIDE SEQUENCE [LARGE SCALE GENOMIC DNA]</scope>
    <source>
        <strain evidence="5 6">DSM 41681</strain>
    </source>
</reference>